<accession>A0A918ZXK4</accession>
<sequence length="423" mass="42933">MASTVTESRPGYGQLLRTPRAWTFLLPGFAARQPFAMLTISIVLLVQHTTGSYGAAGAVSAVTGVSMALFAPFSGKLADRFGQRAVLLPGVLVHAASGVTLTVLALSGAPLWALFVAAVPTGASTPQIGPMVRARWGAKLQGTPLAQTAAAFESVTDELTFVLGPLVATALCTGVAPAAGLLTEAGLTLVGGLLFAAQKSTQPKPSGTGDGHARVGHDSALRVPGVRVLIVTFLGIGTVFGGMQVSLAAFTESIGEPGLNGVLYGTFAAGNMLSGVVCGAIAWKVSPQRRLLVGYVALTLMASGLWAAQSVPLLAGLGLLVGVCIAPALITGYTLVDSLVAPGARTEAFTWLTGSVALGQAAAVTVAGQLEDRFWDGAGFLVPLGGTALALAVLLLLRSRLVPRSQGRTVARGVGHREPVAVD</sequence>
<proteinExistence type="predicted"/>
<evidence type="ECO:0000256" key="1">
    <source>
        <dbReference type="ARBA" id="ARBA00004651"/>
    </source>
</evidence>
<reference evidence="7" key="2">
    <citation type="submission" date="2020-09" db="EMBL/GenBank/DDBJ databases">
        <authorList>
            <person name="Sun Q."/>
            <person name="Ohkuma M."/>
        </authorList>
    </citation>
    <scope>NUCLEOTIDE SEQUENCE</scope>
    <source>
        <strain evidence="7">JCM 4784</strain>
    </source>
</reference>
<feature type="transmembrane region" description="Helical" evidence="5">
    <location>
        <begin position="85"/>
        <end position="106"/>
    </location>
</feature>
<comment type="caution">
    <text evidence="7">The sequence shown here is derived from an EMBL/GenBank/DDBJ whole genome shotgun (WGS) entry which is preliminary data.</text>
</comment>
<evidence type="ECO:0000313" key="8">
    <source>
        <dbReference type="Proteomes" id="UP000608024"/>
    </source>
</evidence>
<dbReference type="PANTHER" id="PTHR23542:SF1">
    <property type="entry name" value="MAJOR FACILITATOR SUPERFAMILY (MFS) PROFILE DOMAIN-CONTAINING PROTEIN"/>
    <property type="match status" value="1"/>
</dbReference>
<keyword evidence="2 5" id="KW-0812">Transmembrane</keyword>
<feature type="transmembrane region" description="Helical" evidence="5">
    <location>
        <begin position="380"/>
        <end position="397"/>
    </location>
</feature>
<gene>
    <name evidence="7" type="ORF">GCM10018785_50230</name>
</gene>
<evidence type="ECO:0000256" key="3">
    <source>
        <dbReference type="ARBA" id="ARBA00022989"/>
    </source>
</evidence>
<dbReference type="InterPro" id="IPR036259">
    <property type="entry name" value="MFS_trans_sf"/>
</dbReference>
<name>A0A918ZXK4_9ACTN</name>
<dbReference type="Gene3D" id="1.20.1250.20">
    <property type="entry name" value="MFS general substrate transporter like domains"/>
    <property type="match status" value="2"/>
</dbReference>
<dbReference type="Pfam" id="PF07690">
    <property type="entry name" value="MFS_1"/>
    <property type="match status" value="1"/>
</dbReference>
<protein>
    <submittedName>
        <fullName evidence="7">MFS transporter</fullName>
    </submittedName>
</protein>
<keyword evidence="4 5" id="KW-0472">Membrane</keyword>
<evidence type="ECO:0000256" key="2">
    <source>
        <dbReference type="ARBA" id="ARBA00022692"/>
    </source>
</evidence>
<dbReference type="AlphaFoldDB" id="A0A918ZXK4"/>
<dbReference type="GO" id="GO:0022857">
    <property type="term" value="F:transmembrane transporter activity"/>
    <property type="evidence" value="ECO:0007669"/>
    <property type="project" value="InterPro"/>
</dbReference>
<organism evidence="7 8">
    <name type="scientific">Streptomyces longispororuber</name>
    <dbReference type="NCBI Taxonomy" id="68230"/>
    <lineage>
        <taxon>Bacteria</taxon>
        <taxon>Bacillati</taxon>
        <taxon>Actinomycetota</taxon>
        <taxon>Actinomycetes</taxon>
        <taxon>Kitasatosporales</taxon>
        <taxon>Streptomycetaceae</taxon>
        <taxon>Streptomyces</taxon>
    </lineage>
</organism>
<dbReference type="Proteomes" id="UP000608024">
    <property type="component" value="Unassembled WGS sequence"/>
</dbReference>
<evidence type="ECO:0000256" key="5">
    <source>
        <dbReference type="SAM" id="Phobius"/>
    </source>
</evidence>
<feature type="transmembrane region" description="Helical" evidence="5">
    <location>
        <begin position="21"/>
        <end position="46"/>
    </location>
</feature>
<evidence type="ECO:0000313" key="7">
    <source>
        <dbReference type="EMBL" id="GHE75869.1"/>
    </source>
</evidence>
<dbReference type="InterPro" id="IPR020846">
    <property type="entry name" value="MFS_dom"/>
</dbReference>
<keyword evidence="3 5" id="KW-1133">Transmembrane helix</keyword>
<feature type="transmembrane region" description="Helical" evidence="5">
    <location>
        <begin position="290"/>
        <end position="308"/>
    </location>
</feature>
<dbReference type="InterPro" id="IPR011701">
    <property type="entry name" value="MFS"/>
</dbReference>
<evidence type="ECO:0000259" key="6">
    <source>
        <dbReference type="PROSITE" id="PS50850"/>
    </source>
</evidence>
<dbReference type="SUPFAM" id="SSF103473">
    <property type="entry name" value="MFS general substrate transporter"/>
    <property type="match status" value="1"/>
</dbReference>
<dbReference type="RefSeq" id="WP_190138299.1">
    <property type="nucleotide sequence ID" value="NZ_BNBT01000091.1"/>
</dbReference>
<dbReference type="PANTHER" id="PTHR23542">
    <property type="match status" value="1"/>
</dbReference>
<keyword evidence="8" id="KW-1185">Reference proteome</keyword>
<feature type="transmembrane region" description="Helical" evidence="5">
    <location>
        <begin position="314"/>
        <end position="336"/>
    </location>
</feature>
<feature type="transmembrane region" description="Helical" evidence="5">
    <location>
        <begin position="228"/>
        <end position="250"/>
    </location>
</feature>
<reference evidence="7" key="1">
    <citation type="journal article" date="2014" name="Int. J. Syst. Evol. Microbiol.">
        <title>Complete genome sequence of Corynebacterium casei LMG S-19264T (=DSM 44701T), isolated from a smear-ripened cheese.</title>
        <authorList>
            <consortium name="US DOE Joint Genome Institute (JGI-PGF)"/>
            <person name="Walter F."/>
            <person name="Albersmeier A."/>
            <person name="Kalinowski J."/>
            <person name="Ruckert C."/>
        </authorList>
    </citation>
    <scope>NUCLEOTIDE SEQUENCE</scope>
    <source>
        <strain evidence="7">JCM 4784</strain>
    </source>
</reference>
<dbReference type="PROSITE" id="PS50850">
    <property type="entry name" value="MFS"/>
    <property type="match status" value="1"/>
</dbReference>
<dbReference type="EMBL" id="BNBT01000091">
    <property type="protein sequence ID" value="GHE75869.1"/>
    <property type="molecule type" value="Genomic_DNA"/>
</dbReference>
<feature type="transmembrane region" description="Helical" evidence="5">
    <location>
        <begin position="52"/>
        <end position="73"/>
    </location>
</feature>
<feature type="transmembrane region" description="Helical" evidence="5">
    <location>
        <begin position="348"/>
        <end position="368"/>
    </location>
</feature>
<feature type="transmembrane region" description="Helical" evidence="5">
    <location>
        <begin position="262"/>
        <end position="283"/>
    </location>
</feature>
<feature type="domain" description="Major facilitator superfamily (MFS) profile" evidence="6">
    <location>
        <begin position="221"/>
        <end position="423"/>
    </location>
</feature>
<dbReference type="GO" id="GO:0005886">
    <property type="term" value="C:plasma membrane"/>
    <property type="evidence" value="ECO:0007669"/>
    <property type="project" value="UniProtKB-SubCell"/>
</dbReference>
<evidence type="ECO:0000256" key="4">
    <source>
        <dbReference type="ARBA" id="ARBA00023136"/>
    </source>
</evidence>
<comment type="subcellular location">
    <subcellularLocation>
        <location evidence="1">Cell membrane</location>
        <topology evidence="1">Multi-pass membrane protein</topology>
    </subcellularLocation>
</comment>